<dbReference type="Pfam" id="PF17667">
    <property type="entry name" value="Pkinase_fungal"/>
    <property type="match status" value="1"/>
</dbReference>
<keyword evidence="3" id="KW-1185">Reference proteome</keyword>
<proteinExistence type="predicted"/>
<comment type="caution">
    <text evidence="2">The sequence shown here is derived from an EMBL/GenBank/DDBJ whole genome shotgun (WGS) entry which is preliminary data.</text>
</comment>
<accession>A0A167AFK4</accession>
<evidence type="ECO:0000259" key="1">
    <source>
        <dbReference type="Pfam" id="PF17667"/>
    </source>
</evidence>
<dbReference type="PANTHER" id="PTHR38248:SF2">
    <property type="entry name" value="FUNK1 11"/>
    <property type="match status" value="1"/>
</dbReference>
<keyword evidence="2" id="KW-0808">Transferase</keyword>
<dbReference type="InterPro" id="IPR040976">
    <property type="entry name" value="Pkinase_fungal"/>
</dbReference>
<evidence type="ECO:0000313" key="2">
    <source>
        <dbReference type="EMBL" id="OAA38860.1"/>
    </source>
</evidence>
<name>A0A167AFK4_METRR</name>
<reference evidence="2 3" key="1">
    <citation type="journal article" date="2016" name="Genome Biol. Evol.">
        <title>Divergent and convergent evolution of fungal pathogenicity.</title>
        <authorList>
            <person name="Shang Y."/>
            <person name="Xiao G."/>
            <person name="Zheng P."/>
            <person name="Cen K."/>
            <person name="Zhan S."/>
            <person name="Wang C."/>
        </authorList>
    </citation>
    <scope>NUCLEOTIDE SEQUENCE [LARGE SCALE GENOMIC DNA]</scope>
    <source>
        <strain evidence="2 3">RCEF 4871</strain>
    </source>
</reference>
<dbReference type="OrthoDB" id="5584477at2759"/>
<evidence type="ECO:0000313" key="3">
    <source>
        <dbReference type="Proteomes" id="UP000243498"/>
    </source>
</evidence>
<gene>
    <name evidence="2" type="ORF">NOR_06513</name>
</gene>
<organism evidence="2 3">
    <name type="scientific">Metarhizium rileyi (strain RCEF 4871)</name>
    <name type="common">Nomuraea rileyi</name>
    <dbReference type="NCBI Taxonomy" id="1649241"/>
    <lineage>
        <taxon>Eukaryota</taxon>
        <taxon>Fungi</taxon>
        <taxon>Dikarya</taxon>
        <taxon>Ascomycota</taxon>
        <taxon>Pezizomycotina</taxon>
        <taxon>Sordariomycetes</taxon>
        <taxon>Hypocreomycetidae</taxon>
        <taxon>Hypocreales</taxon>
        <taxon>Clavicipitaceae</taxon>
        <taxon>Metarhizium</taxon>
    </lineage>
</organism>
<dbReference type="AlphaFoldDB" id="A0A167AFK4"/>
<sequence>MALDVRKRAFNAFIKNKKGTDTYTANETKITVLSPGSRSGALKLPCKWNEIEEQLIKLSPMIHAGKELKVEIEIEYKVRPRVFEEIRHCTHRAVDGFHEKYFEGKKWNRRAKQADKRWMDLPDVATDDEVGVNDKRLLDLVVSLEVDNARHSWRDVLVFGDLKKADRKTKALWLQVGSAVRNVFAHQPRRLFVHAFTLTGSAMEIWVFDRSGPYSGALFEIHEEPEKFIRVTCGYLMVSDEELGLETLTKEKDGVLSIIMPTVERGKKRKFELDSNPIALQRAIVCRGTSCFLC</sequence>
<dbReference type="PANTHER" id="PTHR38248">
    <property type="entry name" value="FUNK1 6"/>
    <property type="match status" value="1"/>
</dbReference>
<dbReference type="Proteomes" id="UP000243498">
    <property type="component" value="Unassembled WGS sequence"/>
</dbReference>
<keyword evidence="2" id="KW-0418">Kinase</keyword>
<feature type="domain" description="Fungal-type protein kinase" evidence="1">
    <location>
        <begin position="145"/>
        <end position="294"/>
    </location>
</feature>
<dbReference type="GO" id="GO:0016301">
    <property type="term" value="F:kinase activity"/>
    <property type="evidence" value="ECO:0007669"/>
    <property type="project" value="UniProtKB-KW"/>
</dbReference>
<dbReference type="EMBL" id="AZHC01000024">
    <property type="protein sequence ID" value="OAA38860.1"/>
    <property type="molecule type" value="Genomic_DNA"/>
</dbReference>
<protein>
    <submittedName>
        <fullName evidence="2">Serine/threonine-protein kinase Sgk2</fullName>
    </submittedName>
</protein>
<dbReference type="STRING" id="1081105.A0A167AFK4"/>